<dbReference type="Pfam" id="PF20518">
    <property type="entry name" value="Apc1_MidN"/>
    <property type="match status" value="1"/>
</dbReference>
<dbReference type="OrthoDB" id="26401at2759"/>
<keyword evidence="5" id="KW-0131">Cell cycle</keyword>
<organism evidence="11 12">
    <name type="scientific">Exidia glandulosa HHB12029</name>
    <dbReference type="NCBI Taxonomy" id="1314781"/>
    <lineage>
        <taxon>Eukaryota</taxon>
        <taxon>Fungi</taxon>
        <taxon>Dikarya</taxon>
        <taxon>Basidiomycota</taxon>
        <taxon>Agaricomycotina</taxon>
        <taxon>Agaricomycetes</taxon>
        <taxon>Auriculariales</taxon>
        <taxon>Exidiaceae</taxon>
        <taxon>Exidia</taxon>
    </lineage>
</organism>
<evidence type="ECO:0000259" key="9">
    <source>
        <dbReference type="Pfam" id="PF20518"/>
    </source>
</evidence>
<dbReference type="GO" id="GO:0060090">
    <property type="term" value="F:molecular adaptor activity"/>
    <property type="evidence" value="ECO:0007669"/>
    <property type="project" value="TreeGrafter"/>
</dbReference>
<dbReference type="GO" id="GO:0007091">
    <property type="term" value="P:metaphase/anaphase transition of mitotic cell cycle"/>
    <property type="evidence" value="ECO:0007669"/>
    <property type="project" value="TreeGrafter"/>
</dbReference>
<comment type="similarity">
    <text evidence="1">Belongs to the APC1 family.</text>
</comment>
<accession>A0A165H8Q7</accession>
<dbReference type="PANTHER" id="PTHR12827:SF3">
    <property type="entry name" value="ANAPHASE-PROMOTING COMPLEX SUBUNIT 1"/>
    <property type="match status" value="1"/>
</dbReference>
<feature type="region of interest" description="Disordered" evidence="6">
    <location>
        <begin position="500"/>
        <end position="519"/>
    </location>
</feature>
<sequence length="1847" mass="202300">MMRTLSVVSSPVRPASSLLRAGLPTASSSKHGDENELLRAIRRITNTPRDATLARRMSASPNGTGAEEELAWTRNRVVVSVGSCVQRQWDFTAEEEDVQFACWAYVEHASSQSQAPTNASSDAANATAATNTTPRLDAATFGPFTRNIHDQQRDTAPSVRVRALFVFMRTIGRVFLESGIEYTFHIPFLTKRAWPMYPRGILIERVPSARQTGAPVLFALTDPLAEVLPVGKADSVSRSSMDLHDLSTILPPTERILTVLEHVEPLPCAIIITMHGHSRLTLWRVEVNTGASHVPELHSASQTQSQFPTSISAFSLHDGISRTLDKTVLPSSISLASLSTAVPATESQPWAAMSPRADLSLAMDRMALASRAERDVLHMSASQTHLEGGAFLEKLFSCDLAADCLSVDNASAFLFDVQQYSWGWSSRIGIHLRAPALLVTIDLKQYLDSRLVFAQPRYTPALSATPISGVRVHGTDALVVKPDNNLVCLAYGMRELDIEVPEPTQTPDPTAMKWENGDASDTSMVENGKIVRLTDAVGSSVTVVFDGGSAETRLTLALAPQDDLTRDCFAALAFALPQEQAFELFQTFVAQSSLSTQNGDDEFDIFSQALYRFLHFMVPAQEKPWANTSTSAWDIMGAPDELRDDPALAHLIQPPMARSQHGVRLEGPAPTMWHAPVLYALHLLGQDYALSTQKERDLARLAPVLIRLALGVRPVWADYWVRLAPTVVEGWSNAQAADVFDALPHLPPDIFDHIRTLFGEPQQARIRSWPTLADIPRIFSFEASTENGAQFDPLQRTRQLLQLYAILLDASVPSSTRRAEHVVRAMLAFRWSLRDVEELAVGIASPVREALRACQLCPPSDWPTEAYVLVGRPDPARMSEVRPVLFQADSAPPERRRVFQIIEDMRAGVATDVRSASGVELNIGGFTDIRFGQDRRLHEVARMLQSSSPPSVTMPGMADISEHDLAREQQQLVVKVAERTLALPLGRALFTFGTVSTVKRDAYVIPKLDFDVRIQPQNTILTAEAGKIPPESKSWAEFHNGVAAGLRISPATSAIDSSWIASNKPSDLSPQHAGFLFGLGLTGHLKSMLTWHTFSYLTPKHDLTSVGVLLGLAAANVGTANRHVTKLIAVHTPPLLPSPSVDLNVPLTTQAAGLAGLGLLYLGTGHRHMAEVTLSEIGRREAALSEPSQENREAYAVSSALAFGMIMVGSTRTAVLSPADLDFVERLRTYIHGLPPSATRAARPHFNLNVTSPAASVALGLMFLKSGRSDIAEIVALPNIAVTLDNIPPNFLFLRTLSKSLILWDDIGTSRDWVRSQVPPIVLSAMAKPHVSNEPLEVAYYNIVAGACWALGLKYAGSAQKEAHSTLLEFFDAFTQRAEQASPSFEQKIRRAAIQDGLNMIAISIGLVMAGTGDVPSLRRMRMIHGQATQPSRYGVHAAAHMAIGLLFMGGGRYTLGTSNAAIACLVAAFFPRFPRESSDNNGYVQALRHLWVLAVEPRCLIACDVDTSEVVYLPINLRVRTRDAMRTTHLVSPTLIPEVDMIQSIIIDSPRYWPLFIDVANVPRHRSALLRTQTLFVKKKTGFLSYGEDPKGSRSIVLRPGSSEASVLATPYVLGLKWTLWELHNFVKSLKGNRHLAAYLDYLCRRTSSHETDQDLHLFASAALLECLTLDKVHLLHAYLRLFKPIYEALPPYPSSLGLKDFAVATSFYTRAHGTVFSETLKAGGSQLFSASTLADVNQSLHASVQGLRCEDAFKAMLARYSMGHGIDVTRDAPKAWRMFAAYLVAENVPSASVLVILHTLAREATQRESSTVVRTLLHTASAKLQDQPAPSWTFDSLSDVVASWN</sequence>
<evidence type="ECO:0000259" key="8">
    <source>
        <dbReference type="Pfam" id="PF18122"/>
    </source>
</evidence>
<evidence type="ECO:0000259" key="10">
    <source>
        <dbReference type="Pfam" id="PF21282"/>
    </source>
</evidence>
<feature type="domain" description="Anaphase-promoting complex subunit 1 middle" evidence="9">
    <location>
        <begin position="816"/>
        <end position="874"/>
    </location>
</feature>
<dbReference type="InterPro" id="IPR011989">
    <property type="entry name" value="ARM-like"/>
</dbReference>
<dbReference type="Proteomes" id="UP000077266">
    <property type="component" value="Unassembled WGS sequence"/>
</dbReference>
<feature type="domain" description="Anaphase-promoting complex subunit 1 N-terminal" evidence="7">
    <location>
        <begin position="64"/>
        <end position="206"/>
    </location>
</feature>
<dbReference type="InParanoid" id="A0A165H8Q7"/>
<dbReference type="InterPro" id="IPR049255">
    <property type="entry name" value="Apc1_N"/>
</dbReference>
<dbReference type="InterPro" id="IPR046794">
    <property type="entry name" value="Apc1_MidN"/>
</dbReference>
<feature type="domain" description="Anaphase-promoting complex subunit 1 C-terminal" evidence="8">
    <location>
        <begin position="1626"/>
        <end position="1791"/>
    </location>
</feature>
<evidence type="ECO:0000256" key="3">
    <source>
        <dbReference type="ARBA" id="ARBA00022737"/>
    </source>
</evidence>
<dbReference type="STRING" id="1314781.A0A165H8Q7"/>
<dbReference type="GO" id="GO:0070979">
    <property type="term" value="P:protein K11-linked ubiquitination"/>
    <property type="evidence" value="ECO:0007669"/>
    <property type="project" value="TreeGrafter"/>
</dbReference>
<reference evidence="11 12" key="1">
    <citation type="journal article" date="2016" name="Mol. Biol. Evol.">
        <title>Comparative Genomics of Early-Diverging Mushroom-Forming Fungi Provides Insights into the Origins of Lignocellulose Decay Capabilities.</title>
        <authorList>
            <person name="Nagy L.G."/>
            <person name="Riley R."/>
            <person name="Tritt A."/>
            <person name="Adam C."/>
            <person name="Daum C."/>
            <person name="Floudas D."/>
            <person name="Sun H."/>
            <person name="Yadav J.S."/>
            <person name="Pangilinan J."/>
            <person name="Larsson K.H."/>
            <person name="Matsuura K."/>
            <person name="Barry K."/>
            <person name="Labutti K."/>
            <person name="Kuo R."/>
            <person name="Ohm R.A."/>
            <person name="Bhattacharya S.S."/>
            <person name="Shirouzu T."/>
            <person name="Yoshinaga Y."/>
            <person name="Martin F.M."/>
            <person name="Grigoriev I.V."/>
            <person name="Hibbett D.S."/>
        </authorList>
    </citation>
    <scope>NUCLEOTIDE SEQUENCE [LARGE SCALE GENOMIC DNA]</scope>
    <source>
        <strain evidence="11 12">HHB12029</strain>
    </source>
</reference>
<dbReference type="InterPro" id="IPR024990">
    <property type="entry name" value="Apc1"/>
</dbReference>
<dbReference type="Pfam" id="PF12859">
    <property type="entry name" value="ANAPC1"/>
    <property type="match status" value="1"/>
</dbReference>
<dbReference type="Pfam" id="PF18122">
    <property type="entry name" value="APC1_C"/>
    <property type="match status" value="1"/>
</dbReference>
<dbReference type="PANTHER" id="PTHR12827">
    <property type="entry name" value="MEIOTIC CHECKPOINT REGULATOR TSG24 FAMILY MEMBER"/>
    <property type="match status" value="1"/>
</dbReference>
<gene>
    <name evidence="11" type="ORF">EXIGLDRAFT_675922</name>
</gene>
<evidence type="ECO:0000313" key="11">
    <source>
        <dbReference type="EMBL" id="KZV91613.1"/>
    </source>
</evidence>
<dbReference type="InterPro" id="IPR041221">
    <property type="entry name" value="APC1_C"/>
</dbReference>
<keyword evidence="4" id="KW-0498">Mitosis</keyword>
<dbReference type="InterPro" id="IPR048971">
    <property type="entry name" value="Apc1_3rd"/>
</dbReference>
<dbReference type="Gene3D" id="1.25.10.10">
    <property type="entry name" value="Leucine-rich Repeat Variant"/>
    <property type="match status" value="2"/>
</dbReference>
<evidence type="ECO:0000313" key="12">
    <source>
        <dbReference type="Proteomes" id="UP000077266"/>
    </source>
</evidence>
<feature type="domain" description="Anaphase-promoting complex subunit 1 beta-sandwich" evidence="10">
    <location>
        <begin position="1499"/>
        <end position="1580"/>
    </location>
</feature>
<keyword evidence="12" id="KW-1185">Reference proteome</keyword>
<dbReference type="GO" id="GO:0051301">
    <property type="term" value="P:cell division"/>
    <property type="evidence" value="ECO:0007669"/>
    <property type="project" value="UniProtKB-KW"/>
</dbReference>
<evidence type="ECO:0000259" key="7">
    <source>
        <dbReference type="Pfam" id="PF12859"/>
    </source>
</evidence>
<name>A0A165H8Q7_EXIGL</name>
<evidence type="ECO:0000256" key="5">
    <source>
        <dbReference type="ARBA" id="ARBA00023306"/>
    </source>
</evidence>
<dbReference type="EMBL" id="KV426024">
    <property type="protein sequence ID" value="KZV91613.1"/>
    <property type="molecule type" value="Genomic_DNA"/>
</dbReference>
<proteinExistence type="inferred from homology"/>
<keyword evidence="3" id="KW-0677">Repeat</keyword>
<evidence type="ECO:0000256" key="4">
    <source>
        <dbReference type="ARBA" id="ARBA00022776"/>
    </source>
</evidence>
<protein>
    <submittedName>
        <fullName evidence="11">Uncharacterized protein</fullName>
    </submittedName>
</protein>
<dbReference type="GO" id="GO:0031145">
    <property type="term" value="P:anaphase-promoting complex-dependent catabolic process"/>
    <property type="evidence" value="ECO:0007669"/>
    <property type="project" value="TreeGrafter"/>
</dbReference>
<dbReference type="GO" id="GO:0005680">
    <property type="term" value="C:anaphase-promoting complex"/>
    <property type="evidence" value="ECO:0007669"/>
    <property type="project" value="InterPro"/>
</dbReference>
<keyword evidence="2" id="KW-0132">Cell division</keyword>
<evidence type="ECO:0000256" key="1">
    <source>
        <dbReference type="ARBA" id="ARBA00010547"/>
    </source>
</evidence>
<evidence type="ECO:0000256" key="6">
    <source>
        <dbReference type="SAM" id="MobiDB-lite"/>
    </source>
</evidence>
<evidence type="ECO:0000256" key="2">
    <source>
        <dbReference type="ARBA" id="ARBA00022618"/>
    </source>
</evidence>
<dbReference type="Pfam" id="PF21282">
    <property type="entry name" value="APC1_3rd"/>
    <property type="match status" value="1"/>
</dbReference>